<dbReference type="SMR" id="Q656S6"/>
<evidence type="ECO:0000256" key="1">
    <source>
        <dbReference type="ARBA" id="ARBA00005474"/>
    </source>
</evidence>
<dbReference type="InterPro" id="IPR004883">
    <property type="entry name" value="LOB"/>
</dbReference>
<dbReference type="Pfam" id="PF03195">
    <property type="entry name" value="LOB"/>
    <property type="match status" value="1"/>
</dbReference>
<proteinExistence type="inferred from homology"/>
<comment type="similarity">
    <text evidence="1">Belongs to the LOB domain-containing protein family.</text>
</comment>
<accession>Q656S6</accession>
<name>Q656S6_ORYSJ</name>
<evidence type="ECO:0000256" key="2">
    <source>
        <dbReference type="SAM" id="Coils"/>
    </source>
</evidence>
<dbReference type="PANTHER" id="PTHR31301:SF21">
    <property type="entry name" value="LOB DOMAIN-CONTAINING PROTEIN 27-RELATED"/>
    <property type="match status" value="1"/>
</dbReference>
<keyword evidence="2" id="KW-0175">Coiled coil</keyword>
<protein>
    <submittedName>
        <fullName evidence="4">Uncharacterized protein</fullName>
    </submittedName>
</protein>
<dbReference type="EMBL" id="AP003308">
    <property type="protein sequence ID" value="BAD45105.1"/>
    <property type="molecule type" value="Genomic_DNA"/>
</dbReference>
<organism evidence="4">
    <name type="scientific">Oryza sativa subsp. japonica</name>
    <name type="common">Rice</name>
    <dbReference type="NCBI Taxonomy" id="39947"/>
    <lineage>
        <taxon>Eukaryota</taxon>
        <taxon>Viridiplantae</taxon>
        <taxon>Streptophyta</taxon>
        <taxon>Embryophyta</taxon>
        <taxon>Tracheophyta</taxon>
        <taxon>Spermatophyta</taxon>
        <taxon>Magnoliopsida</taxon>
        <taxon>Liliopsida</taxon>
        <taxon>Poales</taxon>
        <taxon>Poaceae</taxon>
        <taxon>BOP clade</taxon>
        <taxon>Oryzoideae</taxon>
        <taxon>Oryzeae</taxon>
        <taxon>Oryzinae</taxon>
        <taxon>Oryza</taxon>
        <taxon>Oryza sativa</taxon>
    </lineage>
</organism>
<dbReference type="PROSITE" id="PS50891">
    <property type="entry name" value="LOB"/>
    <property type="match status" value="1"/>
</dbReference>
<sequence>MAISPAATASTPRWSSSSTISACPSQAAMCITVLDPSSEISNHTSTAAQSPPKSGRRGGFDIGDNGGRSVPCAQVISTAAASVPAAAAEAAMRHLQGAKDGVLAGVPARVILHGDEKVRLLNAQRLFGTRNIRRFVQATLPEKRDDLMSSIKYEAQVWARNPQSGATGVMWHLERKVERELAKLSKLRQKLEMCKNLAAKKSILEAKGVGVRQVTFKEQEQERQYQACPARISAWTLRLFVHRSACEIPISQMESHIACMQFFGRAFMAFVGQIQEEAINHEAEDAHYDFFPLQPHLVLDSPRNPHPLGRPPLTRSHNVHG</sequence>
<dbReference type="Proteomes" id="UP000817658">
    <property type="component" value="Chromosome 1"/>
</dbReference>
<dbReference type="PANTHER" id="PTHR31301">
    <property type="entry name" value="LOB DOMAIN-CONTAINING PROTEIN 4-RELATED"/>
    <property type="match status" value="1"/>
</dbReference>
<feature type="coiled-coil region" evidence="2">
    <location>
        <begin position="170"/>
        <end position="197"/>
    </location>
</feature>
<evidence type="ECO:0000256" key="3">
    <source>
        <dbReference type="SAM" id="MobiDB-lite"/>
    </source>
</evidence>
<feature type="compositionally biased region" description="Polar residues" evidence="3">
    <location>
        <begin position="41"/>
        <end position="52"/>
    </location>
</feature>
<dbReference type="AlphaFoldDB" id="Q656S6"/>
<feature type="region of interest" description="Disordered" evidence="3">
    <location>
        <begin position="301"/>
        <end position="321"/>
    </location>
</feature>
<feature type="region of interest" description="Disordered" evidence="3">
    <location>
        <begin position="41"/>
        <end position="64"/>
    </location>
</feature>
<gene>
    <name evidence="4" type="ORF">B1129G05.35</name>
</gene>
<evidence type="ECO:0000313" key="4">
    <source>
        <dbReference type="EMBL" id="BAD45105.1"/>
    </source>
</evidence>
<reference evidence="4" key="1">
    <citation type="journal article" date="2002" name="Nature">
        <title>The genome sequence and structure of rice chromosome 1.</title>
        <authorList>
            <person name="Sasaki T."/>
            <person name="Matsumoto T."/>
            <person name="Yamamoto K."/>
            <person name="Sakata K."/>
            <person name="Baba T."/>
            <person name="Katayose Y."/>
            <person name="Wu J."/>
            <person name="Niimura Y."/>
            <person name="Cheng Z."/>
            <person name="Nagamura Y."/>
            <person name="Antonio B.A."/>
            <person name="Kanamori H."/>
            <person name="Hosokawa S."/>
            <person name="Masukawa M."/>
            <person name="Arikawa K."/>
            <person name="Chiden Y."/>
            <person name="Hayashi M."/>
            <person name="Okamoto M."/>
            <person name="Ando T."/>
            <person name="Aoki H."/>
            <person name="Arita K."/>
            <person name="Hamada M."/>
            <person name="Harada C."/>
            <person name="Hijishita S."/>
            <person name="Honda M."/>
            <person name="Ichikawa Y."/>
            <person name="Idonuma A."/>
            <person name="Iijima M."/>
            <person name="Ikeda M."/>
            <person name="Ikeno M."/>
            <person name="Itoh S."/>
            <person name="Itoh T."/>
            <person name="Itoh Y."/>
            <person name="Itoh Y."/>
            <person name="Iwabuchi A."/>
            <person name="Kamiya K."/>
            <person name="Karasawa W."/>
            <person name="Katagiri S."/>
            <person name="Kikuta A."/>
            <person name="Kobayashi N."/>
            <person name="Kono I."/>
            <person name="Machita K."/>
            <person name="Maehara T."/>
            <person name="Mizuno H."/>
            <person name="Mizubayashi T."/>
            <person name="Mukai Y."/>
            <person name="Nagasaki H."/>
            <person name="Nakashima M."/>
            <person name="Nakama Y."/>
            <person name="Nakamichi Y."/>
            <person name="Nakamura M."/>
            <person name="Namiki N."/>
            <person name="Negishi M."/>
            <person name="Ohta I."/>
            <person name="Ono N."/>
            <person name="Saji S."/>
            <person name="Sakai K."/>
            <person name="Shibata M."/>
            <person name="Shimokawa T."/>
            <person name="Shomura A."/>
            <person name="Song J."/>
            <person name="Takazaki Y."/>
            <person name="Terasawa K."/>
            <person name="Tsuji K."/>
            <person name="Waki K."/>
            <person name="Yamagata H."/>
            <person name="Yamane H."/>
            <person name="Yoshiki S."/>
            <person name="Yoshihara R."/>
            <person name="Yukawa K."/>
            <person name="Zhong H."/>
            <person name="Iwama H."/>
            <person name="Endo T."/>
            <person name="Ito H."/>
            <person name="Hahn J.H."/>
            <person name="Kim H.I."/>
            <person name="Eun M.Y."/>
            <person name="Yano M."/>
            <person name="Jiang J."/>
            <person name="Gojobori T."/>
        </authorList>
    </citation>
    <scope>NUCLEOTIDE SEQUENCE</scope>
</reference>